<feature type="compositionally biased region" description="Low complexity" evidence="8">
    <location>
        <begin position="885"/>
        <end position="898"/>
    </location>
</feature>
<feature type="transmembrane region" description="Helical" evidence="9">
    <location>
        <begin position="969"/>
        <end position="988"/>
    </location>
</feature>
<dbReference type="Pfam" id="PF18139">
    <property type="entry name" value="LSDAT_euk"/>
    <property type="match status" value="1"/>
</dbReference>
<dbReference type="AlphaFoldDB" id="A0A6J8DVD0"/>
<dbReference type="GO" id="GO:0099604">
    <property type="term" value="F:ligand-gated calcium channel activity"/>
    <property type="evidence" value="ECO:0007669"/>
    <property type="project" value="TreeGrafter"/>
</dbReference>
<sequence length="1225" mass="139268">MAFKPGLSNVLNLKPTSSLRYTKYFPNNSEYASKVYPDKKKRTKHREAETQTDGDVVISKCADDIIVDVKPPIATCSQTEQVEVLQTYTQTDDTAIIEIAIQTEEMDIQDSSKDTTRFRGEKKKRRKERSTTQTSDQPQPGSSPDNPDLYNVLRNIWVKMKTFGEPRVVVSVIGAYNEWTPTYEWADNSLLKEALNHVARFAGRCGFIYKEKDTTFVHSVVKKCSLIGDLPHTYGYSSVHTSDHGKEQGTELVQENEKQSTGGQKQKQKNLLLDIETYINSNCRVSFQDGKEESRMLQSKGYVFVITFYNIFQLLDIETYINSNCRVSFQDGKEESRMLQTIRVPVVLLVVNGDLKTLKHVMRAINSDISVVVVKGTGGAADIIASCLENFSLNKLKRELPVMFTRRFTKNHFTKIENLIKRITEKDWMITIFDIKEDAHHKLWERITDGILRSWSLEEKDNDDSKNGGGYISKYVANIDGLTRKELFYGYQLNPEDISENKTLKENTMLDNSNLQNVFVNSFLSETTESIKDILTNFRYFYLSEENFKEIWKQEITSKSNTTIMRLLKSRPNVEDVYPGALKDTKAVKRISGKLLKRLCFSKIGMLTCCRRWGKKCNTGRKMPTIGKLIAAIHNKSRLPDTLRLAVLLNKKDIAAVIWYTCSNPMMTALISSIYLTALADVAEDLFEETLQEEYQSHAKLFLSRAIKLLEKMFTENERIAVDALEYVSDVWDFMESPLHLGHQFNIEEFISHSSIQIDATRRLFPINKDVVNQTHSCNTNIEESRKTTEQPASQKAPETNISTDATASQKASETNASTDATAFQKAPETNASTNATASQKAPETNASTDATVFQKAPVTNAPTNATALENEPVTKTSTDASQITQDNNTTNDNATQNSRNTSDNSTEKNAASQNIPNNNIANNVASTYQELLLETKTYPITVKGCFSFVKDNWRTSKRAICTAPFIKIIFHVVFFLTTLVMFSYFLTGNLDVDSISLLEGLVFIYMLGDILEEMTGMLVDLLKYLFILIILVLAAGVVYHANVYPNHQVTGLSNIAFWRIWTIIKIPYWQVYGELFLDTLEASDASGCTNNATLWKSDPSIERCPTGDWITPVIAAFYMMLTNWLLLNIVIAMFGARFNAIQRKSKQKWRYYRHSVIFDYEDKIPSPLNFPCRILTYLRYSKQIPCACCPCFEESKKGGIEKMLEKQLEFAKDIIEEENHQKSQ</sequence>
<dbReference type="Pfam" id="PF25508">
    <property type="entry name" value="TRPM2"/>
    <property type="match status" value="1"/>
</dbReference>
<organism evidence="12 13">
    <name type="scientific">Mytilus coruscus</name>
    <name type="common">Sea mussel</name>
    <dbReference type="NCBI Taxonomy" id="42192"/>
    <lineage>
        <taxon>Eukaryota</taxon>
        <taxon>Metazoa</taxon>
        <taxon>Spiralia</taxon>
        <taxon>Lophotrochozoa</taxon>
        <taxon>Mollusca</taxon>
        <taxon>Bivalvia</taxon>
        <taxon>Autobranchia</taxon>
        <taxon>Pteriomorphia</taxon>
        <taxon>Mytilida</taxon>
        <taxon>Mytiloidea</taxon>
        <taxon>Mytilidae</taxon>
        <taxon>Mytilinae</taxon>
        <taxon>Mytilus</taxon>
    </lineage>
</organism>
<feature type="domain" description="TRPM SLOG" evidence="10">
    <location>
        <begin position="337"/>
        <end position="408"/>
    </location>
</feature>
<keyword evidence="3 9" id="KW-0812">Transmembrane</keyword>
<accession>A0A6J8DVD0</accession>
<dbReference type="InterPro" id="IPR041491">
    <property type="entry name" value="TRPM_SLOG"/>
</dbReference>
<keyword evidence="7" id="KW-0407">Ion channel</keyword>
<feature type="region of interest" description="Disordered" evidence="8">
    <location>
        <begin position="238"/>
        <end position="266"/>
    </location>
</feature>
<keyword evidence="13" id="KW-1185">Reference proteome</keyword>
<dbReference type="InterPro" id="IPR050927">
    <property type="entry name" value="TRPM"/>
</dbReference>
<evidence type="ECO:0000256" key="5">
    <source>
        <dbReference type="ARBA" id="ARBA00023065"/>
    </source>
</evidence>
<evidence type="ECO:0000256" key="8">
    <source>
        <dbReference type="SAM" id="MobiDB-lite"/>
    </source>
</evidence>
<dbReference type="Proteomes" id="UP000507470">
    <property type="component" value="Unassembled WGS sequence"/>
</dbReference>
<feature type="compositionally biased region" description="Polar residues" evidence="8">
    <location>
        <begin position="790"/>
        <end position="852"/>
    </location>
</feature>
<evidence type="ECO:0000256" key="3">
    <source>
        <dbReference type="ARBA" id="ARBA00022692"/>
    </source>
</evidence>
<feature type="transmembrane region" description="Helical" evidence="9">
    <location>
        <begin position="1022"/>
        <end position="1042"/>
    </location>
</feature>
<dbReference type="PANTHER" id="PTHR13800">
    <property type="entry name" value="TRANSIENT RECEPTOR POTENTIAL CATION CHANNEL, SUBFAMILY M, MEMBER 6"/>
    <property type="match status" value="1"/>
</dbReference>
<evidence type="ECO:0000256" key="7">
    <source>
        <dbReference type="ARBA" id="ARBA00023303"/>
    </source>
</evidence>
<dbReference type="OrthoDB" id="9994106at2759"/>
<evidence type="ECO:0000256" key="4">
    <source>
        <dbReference type="ARBA" id="ARBA00022989"/>
    </source>
</evidence>
<gene>
    <name evidence="12" type="ORF">MCOR_44738</name>
</gene>
<feature type="compositionally biased region" description="Polar residues" evidence="8">
    <location>
        <begin position="874"/>
        <end position="884"/>
    </location>
</feature>
<evidence type="ECO:0000256" key="2">
    <source>
        <dbReference type="ARBA" id="ARBA00022448"/>
    </source>
</evidence>
<feature type="compositionally biased region" description="Low complexity" evidence="8">
    <location>
        <begin position="910"/>
        <end position="920"/>
    </location>
</feature>
<protein>
    <submittedName>
        <fullName evidence="12">Uncharacterized protein</fullName>
    </submittedName>
</protein>
<name>A0A6J8DVD0_MYTCO</name>
<evidence type="ECO:0000313" key="12">
    <source>
        <dbReference type="EMBL" id="CAC5411682.1"/>
    </source>
</evidence>
<reference evidence="12 13" key="1">
    <citation type="submission" date="2020-06" db="EMBL/GenBank/DDBJ databases">
        <authorList>
            <person name="Li R."/>
            <person name="Bekaert M."/>
        </authorList>
    </citation>
    <scope>NUCLEOTIDE SEQUENCE [LARGE SCALE GENOMIC DNA]</scope>
    <source>
        <strain evidence="13">wild</strain>
    </source>
</reference>
<feature type="compositionally biased region" description="Low complexity" evidence="8">
    <location>
        <begin position="857"/>
        <end position="868"/>
    </location>
</feature>
<evidence type="ECO:0000256" key="9">
    <source>
        <dbReference type="SAM" id="Phobius"/>
    </source>
</evidence>
<evidence type="ECO:0000259" key="10">
    <source>
        <dbReference type="Pfam" id="PF18139"/>
    </source>
</evidence>
<dbReference type="InterPro" id="IPR057366">
    <property type="entry name" value="TRPM-like"/>
</dbReference>
<feature type="compositionally biased region" description="Polar residues" evidence="8">
    <location>
        <begin position="899"/>
        <end position="909"/>
    </location>
</feature>
<evidence type="ECO:0000256" key="1">
    <source>
        <dbReference type="ARBA" id="ARBA00004141"/>
    </source>
</evidence>
<feature type="compositionally biased region" description="Polar residues" evidence="8">
    <location>
        <begin position="135"/>
        <end position="145"/>
    </location>
</feature>
<evidence type="ECO:0000256" key="6">
    <source>
        <dbReference type="ARBA" id="ARBA00023136"/>
    </source>
</evidence>
<feature type="compositionally biased region" description="Basic and acidic residues" evidence="8">
    <location>
        <begin position="110"/>
        <end position="119"/>
    </location>
</feature>
<comment type="subcellular location">
    <subcellularLocation>
        <location evidence="1">Membrane</location>
        <topology evidence="1">Multi-pass membrane protein</topology>
    </subcellularLocation>
</comment>
<dbReference type="GO" id="GO:0005886">
    <property type="term" value="C:plasma membrane"/>
    <property type="evidence" value="ECO:0007669"/>
    <property type="project" value="TreeGrafter"/>
</dbReference>
<feature type="transmembrane region" description="Helical" evidence="9">
    <location>
        <begin position="1116"/>
        <end position="1141"/>
    </location>
</feature>
<keyword evidence="4 9" id="KW-1133">Transmembrane helix</keyword>
<dbReference type="PANTHER" id="PTHR13800:SF12">
    <property type="entry name" value="TRANSIENT RECEPTOR POTENTIAL CATION CHANNEL SUBFAMILY M MEMBER-LIKE 2"/>
    <property type="match status" value="1"/>
</dbReference>
<keyword evidence="5" id="KW-0406">Ion transport</keyword>
<feature type="region of interest" description="Disordered" evidence="8">
    <location>
        <begin position="108"/>
        <end position="148"/>
    </location>
</feature>
<keyword evidence="6 9" id="KW-0472">Membrane</keyword>
<evidence type="ECO:0000313" key="13">
    <source>
        <dbReference type="Proteomes" id="UP000507470"/>
    </source>
</evidence>
<keyword evidence="2" id="KW-0813">Transport</keyword>
<feature type="domain" description="TRPM-like" evidence="11">
    <location>
        <begin position="643"/>
        <end position="753"/>
    </location>
</feature>
<dbReference type="EMBL" id="CACVKT020007901">
    <property type="protein sequence ID" value="CAC5411682.1"/>
    <property type="molecule type" value="Genomic_DNA"/>
</dbReference>
<evidence type="ECO:0000259" key="11">
    <source>
        <dbReference type="Pfam" id="PF25508"/>
    </source>
</evidence>
<feature type="region of interest" description="Disordered" evidence="8">
    <location>
        <begin position="778"/>
        <end position="920"/>
    </location>
</feature>
<proteinExistence type="predicted"/>